<evidence type="ECO:0000313" key="1">
    <source>
        <dbReference type="EMBL" id="GAG69348.1"/>
    </source>
</evidence>
<comment type="caution">
    <text evidence="1">The sequence shown here is derived from an EMBL/GenBank/DDBJ whole genome shotgun (WGS) entry which is preliminary data.</text>
</comment>
<protein>
    <submittedName>
        <fullName evidence="1">Uncharacterized protein</fullName>
    </submittedName>
</protein>
<reference evidence="1" key="1">
    <citation type="journal article" date="2014" name="Front. Microbiol.">
        <title>High frequency of phylogenetically diverse reductive dehalogenase-homologous genes in deep subseafloor sedimentary metagenomes.</title>
        <authorList>
            <person name="Kawai M."/>
            <person name="Futagami T."/>
            <person name="Toyoda A."/>
            <person name="Takaki Y."/>
            <person name="Nishi S."/>
            <person name="Hori S."/>
            <person name="Arai W."/>
            <person name="Tsubouchi T."/>
            <person name="Morono Y."/>
            <person name="Uchiyama I."/>
            <person name="Ito T."/>
            <person name="Fujiyama A."/>
            <person name="Inagaki F."/>
            <person name="Takami H."/>
        </authorList>
    </citation>
    <scope>NUCLEOTIDE SEQUENCE</scope>
    <source>
        <strain evidence="1">Expedition CK06-06</strain>
    </source>
</reference>
<dbReference type="SUPFAM" id="SSF51126">
    <property type="entry name" value="Pectin lyase-like"/>
    <property type="match status" value="1"/>
</dbReference>
<accession>X1A9F2</accession>
<sequence length="424" mass="44989">EWWDAQGDGSTNDSAAIQAAIDSVAGADGGTVQLMAKNYICNIEMQRYVTLRGVYAGLAVTDGADVNAGTVLTANATGAVIDTPVATTTGMRIENLQVEGLGSGTACTGIRFRAVDRSEVTNVLIYNISDEGLLDEAGNNNTYSKIYTKNCLLDRTQAAKIGAVDITCTAVQMSEVEASSYSQSSLSDGNAYLCGIVIRGNRGTFSRCSGVDSDIGIHIIGDYNRFEVCSADGNYAHGWELFDGAFGNQLTGCTASRNGAETTNTYDGFNIDAFGNLFVGCYALSTGGNKHRYGFNDYSPVQTAPTLRNIYSGCRAYNPDTAEFLGTDNAGSSFPTANTNFFEFAEDDTTPTVASGVLFRTANANNITITDFNGGTPGQRIYLLIDDDHTTIGGSPDIQGGGRLPTRSNLEDMLLSFTHVNGIW</sequence>
<dbReference type="EMBL" id="BART01008136">
    <property type="protein sequence ID" value="GAG69348.1"/>
    <property type="molecule type" value="Genomic_DNA"/>
</dbReference>
<dbReference type="InterPro" id="IPR011050">
    <property type="entry name" value="Pectin_lyase_fold/virulence"/>
</dbReference>
<name>X1A9F2_9ZZZZ</name>
<gene>
    <name evidence="1" type="ORF">S01H4_18367</name>
</gene>
<dbReference type="Gene3D" id="2.160.20.10">
    <property type="entry name" value="Single-stranded right-handed beta-helix, Pectin lyase-like"/>
    <property type="match status" value="2"/>
</dbReference>
<feature type="non-terminal residue" evidence="1">
    <location>
        <position position="424"/>
    </location>
</feature>
<feature type="non-terminal residue" evidence="1">
    <location>
        <position position="1"/>
    </location>
</feature>
<dbReference type="AlphaFoldDB" id="X1A9F2"/>
<organism evidence="1">
    <name type="scientific">marine sediment metagenome</name>
    <dbReference type="NCBI Taxonomy" id="412755"/>
    <lineage>
        <taxon>unclassified sequences</taxon>
        <taxon>metagenomes</taxon>
        <taxon>ecological metagenomes</taxon>
    </lineage>
</organism>
<proteinExistence type="predicted"/>
<dbReference type="InterPro" id="IPR012334">
    <property type="entry name" value="Pectin_lyas_fold"/>
</dbReference>